<dbReference type="PANTHER" id="PTHR30483">
    <property type="entry name" value="LEUCINE-SPECIFIC-BINDING PROTEIN"/>
    <property type="match status" value="1"/>
</dbReference>
<evidence type="ECO:0000313" key="4">
    <source>
        <dbReference type="EMBL" id="TCJ14841.1"/>
    </source>
</evidence>
<evidence type="ECO:0000256" key="2">
    <source>
        <dbReference type="ARBA" id="ARBA00022729"/>
    </source>
</evidence>
<gene>
    <name evidence="4" type="ORF">E0L93_13980</name>
</gene>
<organism evidence="4 5">
    <name type="scientific">Rubrobacter taiwanensis</name>
    <dbReference type="NCBI Taxonomy" id="185139"/>
    <lineage>
        <taxon>Bacteria</taxon>
        <taxon>Bacillati</taxon>
        <taxon>Actinomycetota</taxon>
        <taxon>Rubrobacteria</taxon>
        <taxon>Rubrobacterales</taxon>
        <taxon>Rubrobacteraceae</taxon>
        <taxon>Rubrobacter</taxon>
    </lineage>
</organism>
<protein>
    <submittedName>
        <fullName evidence="4">ABC transporter substrate-binding protein</fullName>
    </submittedName>
</protein>
<evidence type="ECO:0000259" key="3">
    <source>
        <dbReference type="Pfam" id="PF13458"/>
    </source>
</evidence>
<feature type="domain" description="Leucine-binding protein" evidence="3">
    <location>
        <begin position="38"/>
        <end position="373"/>
    </location>
</feature>
<keyword evidence="5" id="KW-1185">Reference proteome</keyword>
<comment type="similarity">
    <text evidence="1">Belongs to the leucine-binding protein family.</text>
</comment>
<proteinExistence type="inferred from homology"/>
<dbReference type="InterPro" id="IPR028082">
    <property type="entry name" value="Peripla_BP_I"/>
</dbReference>
<dbReference type="AlphaFoldDB" id="A0A4R1BCQ5"/>
<dbReference type="SUPFAM" id="SSF53822">
    <property type="entry name" value="Periplasmic binding protein-like I"/>
    <property type="match status" value="1"/>
</dbReference>
<dbReference type="OrthoDB" id="3759485at2"/>
<evidence type="ECO:0000256" key="1">
    <source>
        <dbReference type="ARBA" id="ARBA00010062"/>
    </source>
</evidence>
<name>A0A4R1BCQ5_9ACTN</name>
<dbReference type="PANTHER" id="PTHR30483:SF6">
    <property type="entry name" value="PERIPLASMIC BINDING PROTEIN OF ABC TRANSPORTER FOR NATURAL AMINO ACIDS"/>
    <property type="match status" value="1"/>
</dbReference>
<evidence type="ECO:0000313" key="5">
    <source>
        <dbReference type="Proteomes" id="UP000295244"/>
    </source>
</evidence>
<keyword evidence="2" id="KW-0732">Signal</keyword>
<dbReference type="Proteomes" id="UP000295244">
    <property type="component" value="Unassembled WGS sequence"/>
</dbReference>
<accession>A0A4R1BCQ5</accession>
<comment type="caution">
    <text evidence="4">The sequence shown here is derived from an EMBL/GenBank/DDBJ whole genome shotgun (WGS) entry which is preliminary data.</text>
</comment>
<dbReference type="EMBL" id="SKBU01000031">
    <property type="protein sequence ID" value="TCJ14841.1"/>
    <property type="molecule type" value="Genomic_DNA"/>
</dbReference>
<dbReference type="InterPro" id="IPR051010">
    <property type="entry name" value="BCAA_transport"/>
</dbReference>
<dbReference type="InterPro" id="IPR028081">
    <property type="entry name" value="Leu-bd"/>
</dbReference>
<sequence length="396" mass="43201">MGVEGIGRGFFLRVLLVGVLGLLVAGCAGAGESGEGEPVRIGVILPYSGVYAQLGEDITDAMELYFEREGNEIAGRPVELITEDTEADPQVGVQAARTLIEREQVDVLAGAVSTAVAYGVIDITRRDNIPFVIANATGNDATRQGARNVFRVSASSWQVSYPMGEYLVEQGVDEIFLSSADYAAGQEMSSGFREGFLEAGGTIVGEVHPPLETSDYSSYLTRIRQADPPGVFSFYAGSDAVRFVQQYREFGIEAQLYGPGYIVDEDTLPAQGEAAIGVRTILHYSPDLDNPENQEFKAAYEEAYDRDPTVYAVQGWDAAWLIGEAIKATDGNTEDRDALIEAMENVEFRSPRGPMELDENHNPIQNIYVREVRQLDDGTIDNVMIDTIERVQDPGE</sequence>
<dbReference type="Pfam" id="PF13458">
    <property type="entry name" value="Peripla_BP_6"/>
    <property type="match status" value="1"/>
</dbReference>
<dbReference type="RefSeq" id="WP_132692693.1">
    <property type="nucleotide sequence ID" value="NZ_SKBU01000031.1"/>
</dbReference>
<reference evidence="4 5" key="1">
    <citation type="submission" date="2019-03" db="EMBL/GenBank/DDBJ databases">
        <title>Whole genome sequence of a novel Rubrobacter taiwanensis strain, isolated from Yellowstone National Park.</title>
        <authorList>
            <person name="Freed S."/>
            <person name="Ramaley R.F."/>
            <person name="Kyndt J.A."/>
        </authorList>
    </citation>
    <scope>NUCLEOTIDE SEQUENCE [LARGE SCALE GENOMIC DNA]</scope>
    <source>
        <strain evidence="4 5">Yellowstone</strain>
    </source>
</reference>
<dbReference type="Gene3D" id="3.40.50.2300">
    <property type="match status" value="2"/>
</dbReference>
<dbReference type="CDD" id="cd20014">
    <property type="entry name" value="PBP1_RPA0668_benzoate-like"/>
    <property type="match status" value="1"/>
</dbReference>